<dbReference type="GO" id="GO:0000976">
    <property type="term" value="F:transcription cis-regulatory region binding"/>
    <property type="evidence" value="ECO:0007669"/>
    <property type="project" value="TreeGrafter"/>
</dbReference>
<name>A0A4Q1U830_9LACO</name>
<dbReference type="PANTHER" id="PTHR30146">
    <property type="entry name" value="LACI-RELATED TRANSCRIPTIONAL REPRESSOR"/>
    <property type="match status" value="1"/>
</dbReference>
<evidence type="ECO:0000313" key="6">
    <source>
        <dbReference type="EMBL" id="UYN55895.1"/>
    </source>
</evidence>
<dbReference type="InterPro" id="IPR000843">
    <property type="entry name" value="HTH_LacI"/>
</dbReference>
<evidence type="ECO:0000256" key="1">
    <source>
        <dbReference type="ARBA" id="ARBA00023015"/>
    </source>
</evidence>
<evidence type="ECO:0000256" key="2">
    <source>
        <dbReference type="ARBA" id="ARBA00023125"/>
    </source>
</evidence>
<dbReference type="RefSeq" id="WP_129301292.1">
    <property type="nucleotide sequence ID" value="NZ_CP107523.1"/>
</dbReference>
<dbReference type="EMBL" id="CP107523">
    <property type="protein sequence ID" value="UYN55895.1"/>
    <property type="molecule type" value="Genomic_DNA"/>
</dbReference>
<dbReference type="GO" id="GO:0003700">
    <property type="term" value="F:DNA-binding transcription factor activity"/>
    <property type="evidence" value="ECO:0007669"/>
    <property type="project" value="TreeGrafter"/>
</dbReference>
<dbReference type="PROSITE" id="PS50932">
    <property type="entry name" value="HTH_LACI_2"/>
    <property type="match status" value="1"/>
</dbReference>
<keyword evidence="3" id="KW-0804">Transcription</keyword>
<evidence type="ECO:0000313" key="7">
    <source>
        <dbReference type="Proteomes" id="UP000290475"/>
    </source>
</evidence>
<keyword evidence="1" id="KW-0805">Transcription regulation</keyword>
<accession>A0A4Q1U830</accession>
<keyword evidence="2 6" id="KW-0238">DNA-binding</keyword>
<keyword evidence="8" id="KW-1185">Reference proteome</keyword>
<dbReference type="CDD" id="cd06286">
    <property type="entry name" value="PBP1_CcpB-like"/>
    <property type="match status" value="1"/>
</dbReference>
<dbReference type="SMART" id="SM00354">
    <property type="entry name" value="HTH_LACI"/>
    <property type="match status" value="1"/>
</dbReference>
<gene>
    <name evidence="5" type="ORF">BVJ53_04130</name>
    <name evidence="6" type="ORF">OFW50_10455</name>
</gene>
<proteinExistence type="predicted"/>
<evidence type="ECO:0000313" key="8">
    <source>
        <dbReference type="Proteomes" id="UP001164790"/>
    </source>
</evidence>
<dbReference type="PANTHER" id="PTHR30146:SF105">
    <property type="entry name" value="CATABOLITE CONTROL PROTEIN B"/>
    <property type="match status" value="1"/>
</dbReference>
<evidence type="ECO:0000256" key="3">
    <source>
        <dbReference type="ARBA" id="ARBA00023163"/>
    </source>
</evidence>
<protein>
    <submittedName>
        <fullName evidence="6">LacI family DNA-binding transcriptional regulator</fullName>
    </submittedName>
    <submittedName>
        <fullName evidence="5">LacI family transcriptional regulator</fullName>
    </submittedName>
</protein>
<dbReference type="Proteomes" id="UP001164790">
    <property type="component" value="Chromosome"/>
</dbReference>
<organism evidence="5 7">
    <name type="scientific">Lacticaseibacillus chiayiensis</name>
    <dbReference type="NCBI Taxonomy" id="2100821"/>
    <lineage>
        <taxon>Bacteria</taxon>
        <taxon>Bacillati</taxon>
        <taxon>Bacillota</taxon>
        <taxon>Bacilli</taxon>
        <taxon>Lactobacillales</taxon>
        <taxon>Lactobacillaceae</taxon>
        <taxon>Lacticaseibacillus</taxon>
    </lineage>
</organism>
<dbReference type="AlphaFoldDB" id="A0A4Q1U830"/>
<dbReference type="Gene3D" id="3.40.50.2300">
    <property type="match status" value="2"/>
</dbReference>
<dbReference type="EMBL" id="MSSM01000007">
    <property type="protein sequence ID" value="RXT27802.1"/>
    <property type="molecule type" value="Genomic_DNA"/>
</dbReference>
<dbReference type="InterPro" id="IPR010982">
    <property type="entry name" value="Lambda_DNA-bd_dom_sf"/>
</dbReference>
<reference evidence="5 7" key="1">
    <citation type="submission" date="2017-01" db="EMBL/GenBank/DDBJ databases">
        <title>Lactobacillus chiayiensis sp. nov., a lactic acid bacterium isolated from compost.</title>
        <authorList>
            <person name="Huang C.-H."/>
        </authorList>
    </citation>
    <scope>NUCLEOTIDE SEQUENCE [LARGE SCALE GENOMIC DNA]</scope>
    <source>
        <strain evidence="5">Chh01</strain>
        <strain evidence="7">chh01</strain>
    </source>
</reference>
<dbReference type="SUPFAM" id="SSF53822">
    <property type="entry name" value="Periplasmic binding protein-like I"/>
    <property type="match status" value="1"/>
</dbReference>
<reference evidence="6" key="2">
    <citation type="submission" date="2022-10" db="EMBL/GenBank/DDBJ databases">
        <title>Comparative genomic analysis and in-vitro probiotic properties of the potential probiotic L. chiayiensis AACE 3.</title>
        <authorList>
            <person name="Kang X."/>
        </authorList>
    </citation>
    <scope>NUCLEOTIDE SEQUENCE</scope>
    <source>
        <strain evidence="6">AACE 3</strain>
    </source>
</reference>
<dbReference type="Pfam" id="PF00356">
    <property type="entry name" value="LacI"/>
    <property type="match status" value="1"/>
</dbReference>
<dbReference type="SUPFAM" id="SSF47413">
    <property type="entry name" value="lambda repressor-like DNA-binding domains"/>
    <property type="match status" value="1"/>
</dbReference>
<sequence length="311" mass="34524">MANIHDIARLSGYSTATVSRVLNRHPYVSTSARAKIQSVIDKLDYVPSTMAQNLSAGKTRTIGVILPHTDHPYFQQLVAGILNAAMAGNYHAVILPSRYDQKLEETYLEALRRQAYDGLIFTSHGLSLTTIASYQKYGPIVVCENPGRIKLAAAYADRTPAYQAAFRWMQKHDYVKIGLLLSRPYAQSATSKLTINSYVSVFKQRPQHAMVVYQMRTFQDGYQAGAKLAPQHPDFILGNGDDIAAGVRQYFVDHHLPIPPLMGQENQLSSHLLNMSTIDHHVMAIGAAALKLALRAEIAQTVIQSDLILRH</sequence>
<evidence type="ECO:0000259" key="4">
    <source>
        <dbReference type="PROSITE" id="PS50932"/>
    </source>
</evidence>
<dbReference type="InterPro" id="IPR028082">
    <property type="entry name" value="Peripla_BP_I"/>
</dbReference>
<dbReference type="InterPro" id="IPR001761">
    <property type="entry name" value="Peripla_BP/Lac1_sug-bd_dom"/>
</dbReference>
<feature type="domain" description="HTH lacI-type" evidence="4">
    <location>
        <begin position="2"/>
        <end position="56"/>
    </location>
</feature>
<dbReference type="CDD" id="cd01392">
    <property type="entry name" value="HTH_LacI"/>
    <property type="match status" value="1"/>
</dbReference>
<dbReference type="Gene3D" id="1.10.260.40">
    <property type="entry name" value="lambda repressor-like DNA-binding domains"/>
    <property type="match status" value="1"/>
</dbReference>
<dbReference type="Proteomes" id="UP000290475">
    <property type="component" value="Unassembled WGS sequence"/>
</dbReference>
<dbReference type="Pfam" id="PF00532">
    <property type="entry name" value="Peripla_BP_1"/>
    <property type="match status" value="1"/>
</dbReference>
<evidence type="ECO:0000313" key="5">
    <source>
        <dbReference type="EMBL" id="RXT27802.1"/>
    </source>
</evidence>